<evidence type="ECO:0000313" key="1">
    <source>
        <dbReference type="EMBL" id="QOX62060.1"/>
    </source>
</evidence>
<dbReference type="Proteomes" id="UP000594014">
    <property type="component" value="Chromosome"/>
</dbReference>
<organism evidence="1 2">
    <name type="scientific">Anoxybacterium hadale</name>
    <dbReference type="NCBI Taxonomy" id="3408580"/>
    <lineage>
        <taxon>Bacteria</taxon>
        <taxon>Bacillati</taxon>
        <taxon>Bacillota</taxon>
        <taxon>Clostridia</taxon>
        <taxon>Peptostreptococcales</taxon>
        <taxon>Anaerovoracaceae</taxon>
        <taxon>Anoxybacterium</taxon>
    </lineage>
</organism>
<evidence type="ECO:0000313" key="2">
    <source>
        <dbReference type="Proteomes" id="UP000594014"/>
    </source>
</evidence>
<gene>
    <name evidence="1" type="ORF">FRZ06_01190</name>
</gene>
<name>A0ACD1A6S4_9FIRM</name>
<accession>A0ACD1A6S4</accession>
<reference evidence="1" key="1">
    <citation type="submission" date="2019-08" db="EMBL/GenBank/DDBJ databases">
        <title>Genome sequence of Clostridiales bacterium MT110.</title>
        <authorList>
            <person name="Cao J."/>
        </authorList>
    </citation>
    <scope>NUCLEOTIDE SEQUENCE</scope>
    <source>
        <strain evidence="1">MT110</strain>
    </source>
</reference>
<keyword evidence="2" id="KW-1185">Reference proteome</keyword>
<sequence>MSKLLVVVDYQKDFVDGSLGFPGAEKLDEGIAAKVINHDGPVIYTMDTHPENYLEMREGRALPVDHCIKGTQGWEVFGETKKALAQVGAKGLEKRSFGLSPQELTAMKEELFQNECFEEIELVGLVTNICIISNAVIFQAAYPETQIIVDGSLCASFDHELHEKTLDVLTGLQVRVLNRTNDPI</sequence>
<proteinExistence type="predicted"/>
<dbReference type="EMBL" id="CP042469">
    <property type="protein sequence ID" value="QOX62060.1"/>
    <property type="molecule type" value="Genomic_DNA"/>
</dbReference>
<protein>
    <submittedName>
        <fullName evidence="1">Cysteine hydrolase</fullName>
    </submittedName>
</protein>
<keyword evidence="1" id="KW-0378">Hydrolase</keyword>